<accession>A0A645A8E5</accession>
<dbReference type="InterPro" id="IPR022572">
    <property type="entry name" value="DNA_rep/recomb_RecO_N"/>
</dbReference>
<comment type="caution">
    <text evidence="8">The sequence shown here is derived from an EMBL/GenBank/DDBJ whole genome shotgun (WGS) entry which is preliminary data.</text>
</comment>
<evidence type="ECO:0000256" key="6">
    <source>
        <dbReference type="ARBA" id="ARBA00033409"/>
    </source>
</evidence>
<dbReference type="InterPro" id="IPR003717">
    <property type="entry name" value="RecO"/>
</dbReference>
<keyword evidence="3" id="KW-0227">DNA damage</keyword>
<dbReference type="EMBL" id="VSSQ01011552">
    <property type="protein sequence ID" value="MPM47133.1"/>
    <property type="molecule type" value="Genomic_DNA"/>
</dbReference>
<dbReference type="InterPro" id="IPR037278">
    <property type="entry name" value="ARFGAP/RecO"/>
</dbReference>
<evidence type="ECO:0000256" key="5">
    <source>
        <dbReference type="ARBA" id="ARBA00023204"/>
    </source>
</evidence>
<dbReference type="Pfam" id="PF02565">
    <property type="entry name" value="RecO_C"/>
    <property type="match status" value="1"/>
</dbReference>
<evidence type="ECO:0000256" key="1">
    <source>
        <dbReference type="ARBA" id="ARBA00007452"/>
    </source>
</evidence>
<dbReference type="InterPro" id="IPR012340">
    <property type="entry name" value="NA-bd_OB-fold"/>
</dbReference>
<gene>
    <name evidence="8" type="primary">recO_27</name>
    <name evidence="8" type="ORF">SDC9_93841</name>
</gene>
<dbReference type="AlphaFoldDB" id="A0A645A8E5"/>
<dbReference type="GO" id="GO:0006310">
    <property type="term" value="P:DNA recombination"/>
    <property type="evidence" value="ECO:0007669"/>
    <property type="project" value="UniProtKB-KW"/>
</dbReference>
<evidence type="ECO:0000259" key="7">
    <source>
        <dbReference type="Pfam" id="PF11967"/>
    </source>
</evidence>
<dbReference type="InterPro" id="IPR042242">
    <property type="entry name" value="RecO_C"/>
</dbReference>
<comment type="similarity">
    <text evidence="1">Belongs to the RecO family.</text>
</comment>
<proteinExistence type="inferred from homology"/>
<keyword evidence="4" id="KW-0233">DNA recombination</keyword>
<evidence type="ECO:0000256" key="3">
    <source>
        <dbReference type="ARBA" id="ARBA00022763"/>
    </source>
</evidence>
<reference evidence="8" key="1">
    <citation type="submission" date="2019-08" db="EMBL/GenBank/DDBJ databases">
        <authorList>
            <person name="Kucharzyk K."/>
            <person name="Murdoch R.W."/>
            <person name="Higgins S."/>
            <person name="Loffler F."/>
        </authorList>
    </citation>
    <scope>NUCLEOTIDE SEQUENCE</scope>
</reference>
<dbReference type="SUPFAM" id="SSF50249">
    <property type="entry name" value="Nucleic acid-binding proteins"/>
    <property type="match status" value="1"/>
</dbReference>
<dbReference type="Pfam" id="PF11967">
    <property type="entry name" value="RecO_N"/>
    <property type="match status" value="1"/>
</dbReference>
<dbReference type="NCBIfam" id="TIGR00613">
    <property type="entry name" value="reco"/>
    <property type="match status" value="1"/>
</dbReference>
<keyword evidence="5" id="KW-0234">DNA repair</keyword>
<evidence type="ECO:0000256" key="2">
    <source>
        <dbReference type="ARBA" id="ARBA00021310"/>
    </source>
</evidence>
<dbReference type="PANTHER" id="PTHR33991">
    <property type="entry name" value="DNA REPAIR PROTEIN RECO"/>
    <property type="match status" value="1"/>
</dbReference>
<dbReference type="Gene3D" id="6.20.220.20">
    <property type="entry name" value="Recombination protein O, zinc-binding domain"/>
    <property type="match status" value="1"/>
</dbReference>
<feature type="domain" description="DNA replication/recombination mediator RecO N-terminal" evidence="7">
    <location>
        <begin position="1"/>
        <end position="78"/>
    </location>
</feature>
<dbReference type="GO" id="GO:0043590">
    <property type="term" value="C:bacterial nucleoid"/>
    <property type="evidence" value="ECO:0007669"/>
    <property type="project" value="TreeGrafter"/>
</dbReference>
<dbReference type="Gene3D" id="2.40.50.140">
    <property type="entry name" value="Nucleic acid-binding proteins"/>
    <property type="match status" value="1"/>
</dbReference>
<dbReference type="GO" id="GO:0006302">
    <property type="term" value="P:double-strand break repair"/>
    <property type="evidence" value="ECO:0007669"/>
    <property type="project" value="TreeGrafter"/>
</dbReference>
<organism evidence="8">
    <name type="scientific">bioreactor metagenome</name>
    <dbReference type="NCBI Taxonomy" id="1076179"/>
    <lineage>
        <taxon>unclassified sequences</taxon>
        <taxon>metagenomes</taxon>
        <taxon>ecological metagenomes</taxon>
    </lineage>
</organism>
<protein>
    <recommendedName>
        <fullName evidence="2">DNA repair protein RecO</fullName>
    </recommendedName>
    <alternativeName>
        <fullName evidence="6">Recombination protein O</fullName>
    </alternativeName>
</protein>
<name>A0A645A8E5_9ZZZZ</name>
<dbReference type="HAMAP" id="MF_00201">
    <property type="entry name" value="RecO"/>
    <property type="match status" value="1"/>
</dbReference>
<dbReference type="Gene3D" id="1.20.1440.120">
    <property type="entry name" value="Recombination protein O, C-terminal domain"/>
    <property type="match status" value="1"/>
</dbReference>
<sequence length="248" mass="27437">MYTKTQGIVLRETNYKDADKILTVLTADGGKRTVKARGCRRKGSRLSAAVQLLAYSEMTLFEYRDYYTLNESETIEEFRGLRKELALLSLGSFFAEVTEAVAQEGVTQSALLSLLLNSLYALDKLQKPPALVKAAFELRLMCLAGYEPLLDACALCGNPQPEDARLSLTDGVLHCAACRDNLAPGGISLPVAPLPLAALRRIVYGDPKRLFSFTMDEESLSQLGSLTEAFLLTQLERGFQSLDYYKQF</sequence>
<dbReference type="PANTHER" id="PTHR33991:SF1">
    <property type="entry name" value="DNA REPAIR PROTEIN RECO"/>
    <property type="match status" value="1"/>
</dbReference>
<dbReference type="SUPFAM" id="SSF57863">
    <property type="entry name" value="ArfGap/RecO-like zinc finger"/>
    <property type="match status" value="1"/>
</dbReference>
<evidence type="ECO:0000256" key="4">
    <source>
        <dbReference type="ARBA" id="ARBA00023172"/>
    </source>
</evidence>
<evidence type="ECO:0000313" key="8">
    <source>
        <dbReference type="EMBL" id="MPM47133.1"/>
    </source>
</evidence>